<proteinExistence type="predicted"/>
<protein>
    <submittedName>
        <fullName evidence="1">Uncharacterized protein</fullName>
    </submittedName>
</protein>
<evidence type="ECO:0000313" key="2">
    <source>
        <dbReference type="Proteomes" id="UP001165960"/>
    </source>
</evidence>
<sequence length="418" mass="46240">MPRGKISHLPIKRLGLRRELSYVVTNNFLKNLNRAFQTNSVLTLNQSASSIFGQPVGCKEVAKNKALDRASWDLYEPSIKAMIQSLIDSRQAKDKNLSTENLSKVLRLCIGIKKSPNNLAKKNIESDILTLCQGDARILYQYCVLAFMLSQRLEHGINDVLLLLNICIKYGAVEAEFTKASILFEGIQGIQDKGQGQALMKKLADKGLLVAITKYGSMLLNHGEINEAIGYLKKAAKHGSVEACLILGRVYNSDKYIKKDVNEALGLFEIAAKKGSHEAHFYIGLIKQEAENADINTVISHYEKAAASGIAEAQYNLGLIHFSGKGTPKNYILAMEYWEMASNQKFPLAMINLAKLHLEKVSPKSDPSEGIALLHEVRTSFKGQEIEKHADAIISQYREKAPTTKADGSSPNNQCSIM</sequence>
<accession>A0ACC2U7R1</accession>
<dbReference type="Proteomes" id="UP001165960">
    <property type="component" value="Unassembled WGS sequence"/>
</dbReference>
<reference evidence="1" key="1">
    <citation type="submission" date="2022-04" db="EMBL/GenBank/DDBJ databases">
        <title>Genome of the entomopathogenic fungus Entomophthora muscae.</title>
        <authorList>
            <person name="Elya C."/>
            <person name="Lovett B.R."/>
            <person name="Lee E."/>
            <person name="Macias A.M."/>
            <person name="Hajek A.E."/>
            <person name="De Bivort B.L."/>
            <person name="Kasson M.T."/>
            <person name="De Fine Licht H.H."/>
            <person name="Stajich J.E."/>
        </authorList>
    </citation>
    <scope>NUCLEOTIDE SEQUENCE</scope>
    <source>
        <strain evidence="1">Berkeley</strain>
    </source>
</reference>
<evidence type="ECO:0000313" key="1">
    <source>
        <dbReference type="EMBL" id="KAJ9082865.1"/>
    </source>
</evidence>
<comment type="caution">
    <text evidence="1">The sequence shown here is derived from an EMBL/GenBank/DDBJ whole genome shotgun (WGS) entry which is preliminary data.</text>
</comment>
<gene>
    <name evidence="1" type="ORF">DSO57_1000850</name>
</gene>
<name>A0ACC2U7R1_9FUNG</name>
<dbReference type="EMBL" id="QTSX02001422">
    <property type="protein sequence ID" value="KAJ9082865.1"/>
    <property type="molecule type" value="Genomic_DNA"/>
</dbReference>
<keyword evidence="2" id="KW-1185">Reference proteome</keyword>
<organism evidence="1 2">
    <name type="scientific">Entomophthora muscae</name>
    <dbReference type="NCBI Taxonomy" id="34485"/>
    <lineage>
        <taxon>Eukaryota</taxon>
        <taxon>Fungi</taxon>
        <taxon>Fungi incertae sedis</taxon>
        <taxon>Zoopagomycota</taxon>
        <taxon>Entomophthoromycotina</taxon>
        <taxon>Entomophthoromycetes</taxon>
        <taxon>Entomophthorales</taxon>
        <taxon>Entomophthoraceae</taxon>
        <taxon>Entomophthora</taxon>
    </lineage>
</organism>